<protein>
    <submittedName>
        <fullName evidence="1">Uncharacterized protein</fullName>
    </submittedName>
</protein>
<evidence type="ECO:0000313" key="1">
    <source>
        <dbReference type="EMBL" id="KAI7959639.1"/>
    </source>
</evidence>
<keyword evidence="2" id="KW-1185">Reference proteome</keyword>
<reference evidence="1 2" key="3">
    <citation type="journal article" date="2022" name="Microbiol. Spectr.">
        <title>Folding features and dynamics of 3D genome architecture in plant fungal pathogens.</title>
        <authorList>
            <person name="Xia C."/>
        </authorList>
    </citation>
    <scope>NUCLEOTIDE SEQUENCE [LARGE SCALE GENOMIC DNA]</scope>
    <source>
        <strain evidence="1 2">93-210</strain>
    </source>
</reference>
<dbReference type="Proteomes" id="UP001060170">
    <property type="component" value="Chromosome 3"/>
</dbReference>
<accession>A0ACC0ET99</accession>
<reference evidence="2" key="1">
    <citation type="journal article" date="2018" name="BMC Genomics">
        <title>Genomic insights into host adaptation between the wheat stripe rust pathogen (Puccinia striiformis f. sp. tritici) and the barley stripe rust pathogen (Puccinia striiformis f. sp. hordei).</title>
        <authorList>
            <person name="Xia C."/>
            <person name="Wang M."/>
            <person name="Yin C."/>
            <person name="Cornejo O.E."/>
            <person name="Hulbert S.H."/>
            <person name="Chen X."/>
        </authorList>
    </citation>
    <scope>NUCLEOTIDE SEQUENCE [LARGE SCALE GENOMIC DNA]</scope>
    <source>
        <strain evidence="2">93-210</strain>
    </source>
</reference>
<name>A0ACC0ET99_9BASI</name>
<evidence type="ECO:0000313" key="2">
    <source>
        <dbReference type="Proteomes" id="UP001060170"/>
    </source>
</evidence>
<organism evidence="1 2">
    <name type="scientific">Puccinia striiformis f. sp. tritici</name>
    <dbReference type="NCBI Taxonomy" id="168172"/>
    <lineage>
        <taxon>Eukaryota</taxon>
        <taxon>Fungi</taxon>
        <taxon>Dikarya</taxon>
        <taxon>Basidiomycota</taxon>
        <taxon>Pucciniomycotina</taxon>
        <taxon>Pucciniomycetes</taxon>
        <taxon>Pucciniales</taxon>
        <taxon>Pucciniaceae</taxon>
        <taxon>Puccinia</taxon>
    </lineage>
</organism>
<reference evidence="2" key="2">
    <citation type="journal article" date="2018" name="Mol. Plant Microbe Interact.">
        <title>Genome sequence resources for the wheat stripe rust pathogen (Puccinia striiformis f. sp. tritici) and the barley stripe rust pathogen (Puccinia striiformis f. sp. hordei).</title>
        <authorList>
            <person name="Xia C."/>
            <person name="Wang M."/>
            <person name="Yin C."/>
            <person name="Cornejo O.E."/>
            <person name="Hulbert S.H."/>
            <person name="Chen X."/>
        </authorList>
    </citation>
    <scope>NUCLEOTIDE SEQUENCE [LARGE SCALE GENOMIC DNA]</scope>
    <source>
        <strain evidence="2">93-210</strain>
    </source>
</reference>
<dbReference type="EMBL" id="CM045867">
    <property type="protein sequence ID" value="KAI7959639.1"/>
    <property type="molecule type" value="Genomic_DNA"/>
</dbReference>
<sequence>MTLLRSLFFTILSLTYLQRIVSDAPHGQASESHNTVDDEGGIDPSGGSVDTDKAKFRSIPKSTPRPIYYGPTYFPYYGNPYAHHDGDRGSGYGAPFPVRILAWDYRLRLGKGNVTVVDTENGNPLYTISKAPHRGFIITNPRGDKLLEANEKKEAACGFKYKYHTPMNVSFAIDPRLSKTDRWDIELYGNGRDEHYHKLKYYRAHKKNKGAIIDKTWGKTRDIQAARIDEKDPLDKSKWKVDTLFKIGRVTTLEINDPTIGDGNDPSGTVTGDGGTNPSSSHVSTKMAIPRFSPPRFTPRPIYTPYLIPYHSPSSNDRDRVDLYGNPLPVRVLAWDYRLRLDKGNVTVVDTENGHPLYTISQAPDRGFIITNQKGHKLLEANEKVRISPVWLLVLDRWDLELYGNGRDEHPHNLKYYRAHKKNKGTIIDKTWGKTYDDKAATIDEKDPLDKSKWKVDTLWKIGRVTTLEINDPKIALLHRAMGNGSPSMGSM</sequence>
<proteinExistence type="predicted"/>
<gene>
    <name evidence="1" type="ORF">MJO28_003430</name>
</gene>
<comment type="caution">
    <text evidence="1">The sequence shown here is derived from an EMBL/GenBank/DDBJ whole genome shotgun (WGS) entry which is preliminary data.</text>
</comment>